<dbReference type="Pfam" id="PF02470">
    <property type="entry name" value="MlaD"/>
    <property type="match status" value="1"/>
</dbReference>
<keyword evidence="1" id="KW-0812">Transmembrane</keyword>
<proteinExistence type="predicted"/>
<keyword evidence="4" id="KW-1185">Reference proteome</keyword>
<protein>
    <submittedName>
        <fullName evidence="3">MCE family protein</fullName>
    </submittedName>
</protein>
<dbReference type="PANTHER" id="PTHR33371">
    <property type="entry name" value="INTERMEMBRANE PHOSPHOLIPID TRANSPORT SYSTEM BINDING PROTEIN MLAD-RELATED"/>
    <property type="match status" value="1"/>
</dbReference>
<dbReference type="EMBL" id="VUNS01000008">
    <property type="protein sequence ID" value="MST97189.1"/>
    <property type="molecule type" value="Genomic_DNA"/>
</dbReference>
<evidence type="ECO:0000256" key="1">
    <source>
        <dbReference type="SAM" id="Phobius"/>
    </source>
</evidence>
<feature type="domain" description="Mce/MlaD" evidence="2">
    <location>
        <begin position="39"/>
        <end position="133"/>
    </location>
</feature>
<comment type="caution">
    <text evidence="3">The sequence shown here is derived from an EMBL/GenBank/DDBJ whole genome shotgun (WGS) entry which is preliminary data.</text>
</comment>
<keyword evidence="1" id="KW-1133">Transmembrane helix</keyword>
<dbReference type="InterPro" id="IPR003399">
    <property type="entry name" value="Mce/MlaD"/>
</dbReference>
<reference evidence="3 4" key="1">
    <citation type="submission" date="2019-08" db="EMBL/GenBank/DDBJ databases">
        <title>In-depth cultivation of the pig gut microbiome towards novel bacterial diversity and tailored functional studies.</title>
        <authorList>
            <person name="Wylensek D."/>
            <person name="Hitch T.C.A."/>
            <person name="Clavel T."/>
        </authorList>
    </citation>
    <scope>NUCLEOTIDE SEQUENCE [LARGE SCALE GENOMIC DNA]</scope>
    <source>
        <strain evidence="3 4">BBE-744-WT-12</strain>
    </source>
</reference>
<evidence type="ECO:0000313" key="3">
    <source>
        <dbReference type="EMBL" id="MST97189.1"/>
    </source>
</evidence>
<dbReference type="RefSeq" id="WP_154418054.1">
    <property type="nucleotide sequence ID" value="NZ_CALXOB010000020.1"/>
</dbReference>
<sequence>MNEANRLKLGGFLLISIALLVIGFISVGVGKLFEPRYRAMTVLNTSVEGLAVGSPVKYLGLPVGKITAMTMRQKDGYIAVYFDIFPSAVEQDDDLAGDYAPGGTNFATVMRKKNMSCFINAAGIMGGAYLELSVSDSLPPAMPHLDVQPGDGVIYIPSRPSHIGNAIQNISRMLDELEKVNFIQLADKLNETLDNMSEILNRGELKSTLNNINQICSNLETSSRRLQAALSEENVQKVNRAIDNLDAGILSLRKFGDSPELGTMVRSLNTFLTDASAAIKKAEAGGAKLSDDAAALKLRLEMTLTRLDNSLRQLQEFTQNVENDPNQFVKGRQEKPVLP</sequence>
<evidence type="ECO:0000313" key="4">
    <source>
        <dbReference type="Proteomes" id="UP000435649"/>
    </source>
</evidence>
<name>A0A844G488_9BACT</name>
<keyword evidence="1" id="KW-0472">Membrane</keyword>
<organism evidence="3 4">
    <name type="scientific">Victivallis lenta</name>
    <dbReference type="NCBI Taxonomy" id="2606640"/>
    <lineage>
        <taxon>Bacteria</taxon>
        <taxon>Pseudomonadati</taxon>
        <taxon>Lentisphaerota</taxon>
        <taxon>Lentisphaeria</taxon>
        <taxon>Victivallales</taxon>
        <taxon>Victivallaceae</taxon>
        <taxon>Victivallis</taxon>
    </lineage>
</organism>
<gene>
    <name evidence="3" type="ORF">FYJ85_09045</name>
</gene>
<dbReference type="InterPro" id="IPR052336">
    <property type="entry name" value="MlaD_Phospholipid_Transporter"/>
</dbReference>
<evidence type="ECO:0000259" key="2">
    <source>
        <dbReference type="Pfam" id="PF02470"/>
    </source>
</evidence>
<feature type="transmembrane region" description="Helical" evidence="1">
    <location>
        <begin position="12"/>
        <end position="33"/>
    </location>
</feature>
<dbReference type="AlphaFoldDB" id="A0A844G488"/>
<accession>A0A844G488</accession>
<dbReference type="PANTHER" id="PTHR33371:SF4">
    <property type="entry name" value="INTERMEMBRANE PHOSPHOLIPID TRANSPORT SYSTEM BINDING PROTEIN MLAD"/>
    <property type="match status" value="1"/>
</dbReference>
<dbReference type="Proteomes" id="UP000435649">
    <property type="component" value="Unassembled WGS sequence"/>
</dbReference>